<dbReference type="EMBL" id="AMGM01000002">
    <property type="protein sequence ID" value="EKB51127.1"/>
    <property type="molecule type" value="Genomic_DNA"/>
</dbReference>
<protein>
    <submittedName>
        <fullName evidence="2">Uncharacterized protein</fullName>
    </submittedName>
</protein>
<sequence>MKKDSDKKEKTRLKKEKIATAAGGVIAGGAAAGLSNKVMGDQQYSGSPGNIEEQDAALSSENSEVIDKNTTVSAVTAKTTSSAKSEEAKDINLLMTEILEKASILNSTIQNL</sequence>
<keyword evidence="3" id="KW-1185">Reference proteome</keyword>
<comment type="caution">
    <text evidence="2">The sequence shown here is derived from an EMBL/GenBank/DDBJ whole genome shotgun (WGS) entry which is preliminary data.</text>
</comment>
<proteinExistence type="predicted"/>
<accession>K1LG16</accession>
<organism evidence="2 3">
    <name type="scientific">Cecembia lonarensis (strain CCUG 58316 / KCTC 22772 / LW9)</name>
    <dbReference type="NCBI Taxonomy" id="1225176"/>
    <lineage>
        <taxon>Bacteria</taxon>
        <taxon>Pseudomonadati</taxon>
        <taxon>Bacteroidota</taxon>
        <taxon>Cytophagia</taxon>
        <taxon>Cytophagales</taxon>
        <taxon>Cyclobacteriaceae</taxon>
        <taxon>Cecembia</taxon>
    </lineage>
</organism>
<evidence type="ECO:0000313" key="3">
    <source>
        <dbReference type="Proteomes" id="UP000004478"/>
    </source>
</evidence>
<name>K1LG16_CECL9</name>
<dbReference type="AlphaFoldDB" id="K1LG16"/>
<dbReference type="RefSeq" id="WP_009183232.1">
    <property type="nucleotide sequence ID" value="NZ_AMGM01000002.1"/>
</dbReference>
<dbReference type="Proteomes" id="UP000004478">
    <property type="component" value="Unassembled WGS sequence"/>
</dbReference>
<feature type="region of interest" description="Disordered" evidence="1">
    <location>
        <begin position="41"/>
        <end position="65"/>
    </location>
</feature>
<reference evidence="2 3" key="1">
    <citation type="journal article" date="2012" name="J. Bacteriol.">
        <title>Draft Genome Sequence of Cecembia lonarensis Strain LW9T, Isolated from Lonar Lake, a Haloalkaline Lake in India.</title>
        <authorList>
            <person name="Shivaji S."/>
            <person name="Ara S."/>
            <person name="Singh A."/>
            <person name="Pinnaka A.K."/>
        </authorList>
    </citation>
    <scope>NUCLEOTIDE SEQUENCE [LARGE SCALE GENOMIC DNA]</scope>
    <source>
        <strain evidence="2 3">LW9</strain>
    </source>
</reference>
<gene>
    <name evidence="2" type="ORF">B879_00178</name>
</gene>
<evidence type="ECO:0000313" key="2">
    <source>
        <dbReference type="EMBL" id="EKB51127.1"/>
    </source>
</evidence>
<evidence type="ECO:0000256" key="1">
    <source>
        <dbReference type="SAM" id="MobiDB-lite"/>
    </source>
</evidence>